<accession>A0A120FS51</accession>
<dbReference type="EMBL" id="LNCU01000006">
    <property type="protein sequence ID" value="KWV61131.1"/>
    <property type="molecule type" value="Genomic_DNA"/>
</dbReference>
<dbReference type="AlphaFoldDB" id="A0A120FS51"/>
<reference evidence="1 2" key="1">
    <citation type="submission" date="2015-11" db="EMBL/GenBank/DDBJ databases">
        <title>Draft Genome Sequence of the Strain BR 10303 (Bradyrhizobium sp.) isolated from nodules of Centrolobium paraense.</title>
        <authorList>
            <person name="Zelli J.E."/>
            <person name="Simoes-Araujo J.L."/>
            <person name="Barauna A.C."/>
            <person name="Silva K."/>
        </authorList>
    </citation>
    <scope>NUCLEOTIDE SEQUENCE [LARGE SCALE GENOMIC DNA]</scope>
    <source>
        <strain evidence="1 2">BR 10303</strain>
    </source>
</reference>
<gene>
    <name evidence="1" type="ORF">AS156_25720</name>
</gene>
<comment type="caution">
    <text evidence="1">The sequence shown here is derived from an EMBL/GenBank/DDBJ whole genome shotgun (WGS) entry which is preliminary data.</text>
</comment>
<organism evidence="1 2">
    <name type="scientific">Bradyrhizobium macuxiense</name>
    <dbReference type="NCBI Taxonomy" id="1755647"/>
    <lineage>
        <taxon>Bacteria</taxon>
        <taxon>Pseudomonadati</taxon>
        <taxon>Pseudomonadota</taxon>
        <taxon>Alphaproteobacteria</taxon>
        <taxon>Hyphomicrobiales</taxon>
        <taxon>Nitrobacteraceae</taxon>
        <taxon>Bradyrhizobium</taxon>
    </lineage>
</organism>
<keyword evidence="2" id="KW-1185">Reference proteome</keyword>
<protein>
    <submittedName>
        <fullName evidence="1">Uncharacterized protein</fullName>
    </submittedName>
</protein>
<feature type="non-terminal residue" evidence="1">
    <location>
        <position position="1"/>
    </location>
</feature>
<dbReference type="RefSeq" id="WP_066498608.1">
    <property type="nucleotide sequence ID" value="NZ_LNCU01000006.1"/>
</dbReference>
<evidence type="ECO:0000313" key="2">
    <source>
        <dbReference type="Proteomes" id="UP000057737"/>
    </source>
</evidence>
<evidence type="ECO:0000313" key="1">
    <source>
        <dbReference type="EMBL" id="KWV61131.1"/>
    </source>
</evidence>
<proteinExistence type="predicted"/>
<dbReference type="Proteomes" id="UP000057737">
    <property type="component" value="Unassembled WGS sequence"/>
</dbReference>
<sequence>PMTETTQDAGMISEELAARLLCVETTELTKLRRMKIVTPVTTSPVKYRLSDVVREYVKHLRGEKASAAECAQHLDLNRRNFHDLIDRGVVGRQPERGYVLADVRLSYIRHLRETAAGRSEAADPIASARARLLTAKAEQAEGEAKRANSGYAPISTLKVALARSMTALRELLLSTPGQLAHRLVGLDRASIHRELDRHMRAVLNSIADGAIVERVKAGGPLGADEDRQ</sequence>
<name>A0A120FS51_9BRAD</name>